<dbReference type="EMBL" id="NGFO01000011">
    <property type="protein sequence ID" value="OUC78641.1"/>
    <property type="molecule type" value="Genomic_DNA"/>
</dbReference>
<feature type="domain" description="TPR repeat" evidence="1">
    <location>
        <begin position="221"/>
        <end position="516"/>
    </location>
</feature>
<dbReference type="STRING" id="417102.CA982_11255"/>
<evidence type="ECO:0000313" key="3">
    <source>
        <dbReference type="Proteomes" id="UP000194632"/>
    </source>
</evidence>
<accession>A0A243QA52</accession>
<dbReference type="InterPro" id="IPR057037">
    <property type="entry name" value="TPR_rep_actino"/>
</dbReference>
<keyword evidence="3" id="KW-1185">Reference proteome</keyword>
<proteinExistence type="predicted"/>
<name>A0A243QA52_9ACTN</name>
<dbReference type="Pfam" id="PF23275">
    <property type="entry name" value="TPR_23"/>
    <property type="match status" value="1"/>
</dbReference>
<organism evidence="2 3">
    <name type="scientific">Gordonia lacunae</name>
    <dbReference type="NCBI Taxonomy" id="417102"/>
    <lineage>
        <taxon>Bacteria</taxon>
        <taxon>Bacillati</taxon>
        <taxon>Actinomycetota</taxon>
        <taxon>Actinomycetes</taxon>
        <taxon>Mycobacteriales</taxon>
        <taxon>Gordoniaceae</taxon>
        <taxon>Gordonia</taxon>
    </lineage>
</organism>
<evidence type="ECO:0000259" key="1">
    <source>
        <dbReference type="Pfam" id="PF23275"/>
    </source>
</evidence>
<gene>
    <name evidence="2" type="ORF">CA982_11255</name>
</gene>
<sequence length="836" mass="89110">MSRPSRSVVNGWDLMSLDAAANALDAGVDGLRKQTQAMADAPMRAGDSKGWVGASQLGCEARAGSDRVEINKLGADLTHAANVLRNTSSAISPNRTTALLRALGLERDRFSVADDWTVRDTRDYAAELADVEVGSATERSILDARAARAEEARTATLSLQSLADQMGEDDRNGARVLSAAFGDAEGNAPLASSYSPGQASIDVQAIMSGTATKEQKDRFFRATGLTPEQSAALARGDHAVIPKEQFDYLKAIYTPSWGGGPDGQPLSLGALESFGDKYTGAERESLKQSLADGVYMLGNRHLRTEQTDSNVFAEIWGTNAPFVTGGLNQLPAPLRDVLSSPAASKGHVTVPDSGPHSGGHRSVTDLKTFDDLKTVMDILEHRSVDSPGGMYGSESVQLGSDVDRALMVRAGELAAFSGGELVSNPGFFDHNDVSKNELEGLMIRMLDVAGSDHIAVHDAVMSATGGQVSNSMPSSFDLTGTERSFKDAEVLKHLLTFDWTDKAGHENDGINRLFNWMPGAAYAPDGSLPEAVLESQRAGSISTALAQYFGDNKDALIDIGERKPALGELNPELTRTLASAIGSHTAVLAGADPELFHTHGVSKVDVNDLKATFEILNSDATAGRTVNSLTALQIDVMQQEFGKNPHDYGLGEVTGRLEGAMIGGLDAHIEETKIDGRHLAAHDAAVAGAMFDSAKTLLTAVPGLDPAVKLLIDTAAPQVKLDLSGLPTDPDTIKADPEIQQLRKDMFDDDVNPNAKYVQILAGYFEAHPELADDPGFRDLFSGDSNADFDEMKRTGVMASVTSESRAGTFIQQKLASDINSFALRHNENLEDVYKR</sequence>
<comment type="caution">
    <text evidence="2">The sequence shown here is derived from an EMBL/GenBank/DDBJ whole genome shotgun (WGS) entry which is preliminary data.</text>
</comment>
<reference evidence="2 3" key="1">
    <citation type="submission" date="2017-05" db="EMBL/GenBank/DDBJ databases">
        <title>Biotechnological potential of actinobacteria isolated from South African environments.</title>
        <authorList>
            <person name="Le Roes-Hill M."/>
            <person name="Prins A."/>
            <person name="Durrell K.A."/>
        </authorList>
    </citation>
    <scope>NUCLEOTIDE SEQUENCE [LARGE SCALE GENOMIC DNA]</scope>
    <source>
        <strain evidence="2">BS2</strain>
    </source>
</reference>
<protein>
    <recommendedName>
        <fullName evidence="1">TPR repeat domain-containing protein</fullName>
    </recommendedName>
</protein>
<dbReference type="RefSeq" id="WP_086535432.1">
    <property type="nucleotide sequence ID" value="NZ_NGFO01000011.1"/>
</dbReference>
<dbReference type="OrthoDB" id="4760328at2"/>
<dbReference type="AlphaFoldDB" id="A0A243QA52"/>
<dbReference type="Proteomes" id="UP000194632">
    <property type="component" value="Unassembled WGS sequence"/>
</dbReference>
<evidence type="ECO:0000313" key="2">
    <source>
        <dbReference type="EMBL" id="OUC78641.1"/>
    </source>
</evidence>